<name>A0A7C2K2C4_9PLAN</name>
<evidence type="ECO:0000313" key="2">
    <source>
        <dbReference type="EMBL" id="HEN16778.1"/>
    </source>
</evidence>
<dbReference type="AlphaFoldDB" id="A0A7C2K2C4"/>
<dbReference type="EMBL" id="DSOK01000413">
    <property type="protein sequence ID" value="HEN16778.1"/>
    <property type="molecule type" value="Genomic_DNA"/>
</dbReference>
<comment type="caution">
    <text evidence="2">The sequence shown here is derived from an EMBL/GenBank/DDBJ whole genome shotgun (WGS) entry which is preliminary data.</text>
</comment>
<feature type="signal peptide" evidence="1">
    <location>
        <begin position="1"/>
        <end position="20"/>
    </location>
</feature>
<evidence type="ECO:0000256" key="1">
    <source>
        <dbReference type="SAM" id="SignalP"/>
    </source>
</evidence>
<reference evidence="2" key="1">
    <citation type="journal article" date="2020" name="mSystems">
        <title>Genome- and Community-Level Interaction Insights into Carbon Utilization and Element Cycling Functions of Hydrothermarchaeota in Hydrothermal Sediment.</title>
        <authorList>
            <person name="Zhou Z."/>
            <person name="Liu Y."/>
            <person name="Xu W."/>
            <person name="Pan J."/>
            <person name="Luo Z.H."/>
            <person name="Li M."/>
        </authorList>
    </citation>
    <scope>NUCLEOTIDE SEQUENCE [LARGE SCALE GENOMIC DNA]</scope>
    <source>
        <strain evidence="2">SpSt-339</strain>
    </source>
</reference>
<proteinExistence type="predicted"/>
<gene>
    <name evidence="2" type="ORF">ENQ76_15055</name>
</gene>
<keyword evidence="1" id="KW-0732">Signal</keyword>
<organism evidence="2">
    <name type="scientific">Schlesneria paludicola</name>
    <dbReference type="NCBI Taxonomy" id="360056"/>
    <lineage>
        <taxon>Bacteria</taxon>
        <taxon>Pseudomonadati</taxon>
        <taxon>Planctomycetota</taxon>
        <taxon>Planctomycetia</taxon>
        <taxon>Planctomycetales</taxon>
        <taxon>Planctomycetaceae</taxon>
        <taxon>Schlesneria</taxon>
    </lineage>
</organism>
<protein>
    <submittedName>
        <fullName evidence="2">Uncharacterized protein</fullName>
    </submittedName>
</protein>
<feature type="chain" id="PRO_5028308977" evidence="1">
    <location>
        <begin position="21"/>
        <end position="217"/>
    </location>
</feature>
<accession>A0A7C2K2C4</accession>
<sequence length="217" mass="23359">MKRFAWSLVVANLLATQVQADEAAAVEAAPPVEAVVEIAIAAETTLSAPLVDPASEALMAFSGPAPDDQSLASSTSIDGEPLMHTMTLGGEEELTMNAAALGLPGLGDNRINLNAFGLFGEHRDQMRLQRDGQAVTTRKVGLLSMFGRNKSKSSQATVRTVSTTDRARAQKLAEIDKLRDEALRTGDRARLEQADRLEAQLRSETSTKPAKFSLWRK</sequence>